<organism evidence="3 4">
    <name type="scientific">Pseudonocardia adelaidensis</name>
    <dbReference type="NCBI Taxonomy" id="648754"/>
    <lineage>
        <taxon>Bacteria</taxon>
        <taxon>Bacillati</taxon>
        <taxon>Actinomycetota</taxon>
        <taxon>Actinomycetes</taxon>
        <taxon>Pseudonocardiales</taxon>
        <taxon>Pseudonocardiaceae</taxon>
        <taxon>Pseudonocardia</taxon>
    </lineage>
</organism>
<dbReference type="Proteomes" id="UP001500804">
    <property type="component" value="Unassembled WGS sequence"/>
</dbReference>
<evidence type="ECO:0000256" key="1">
    <source>
        <dbReference type="ARBA" id="ARBA00008404"/>
    </source>
</evidence>
<gene>
    <name evidence="3" type="primary">mnhG</name>
    <name evidence="3" type="ORF">GCM10023320_63900</name>
</gene>
<feature type="transmembrane region" description="Helical" evidence="2">
    <location>
        <begin position="68"/>
        <end position="89"/>
    </location>
</feature>
<name>A0ABP9NVC4_9PSEU</name>
<dbReference type="PANTHER" id="PTHR34703">
    <property type="entry name" value="ANTIPORTER SUBUNIT MNHG2-RELATED"/>
    <property type="match status" value="1"/>
</dbReference>
<keyword evidence="2" id="KW-1133">Transmembrane helix</keyword>
<proteinExistence type="inferred from homology"/>
<dbReference type="InterPro" id="IPR005133">
    <property type="entry name" value="PhaG_MnhG_YufB"/>
</dbReference>
<accession>A0ABP9NVC4</accession>
<protein>
    <submittedName>
        <fullName evidence="3">Monovalent cation/H(+) antiporter subunit G</fullName>
    </submittedName>
</protein>
<dbReference type="PANTHER" id="PTHR34703:SF1">
    <property type="entry name" value="ANTIPORTER SUBUNIT MNHG2-RELATED"/>
    <property type="match status" value="1"/>
</dbReference>
<evidence type="ECO:0000256" key="2">
    <source>
        <dbReference type="SAM" id="Phobius"/>
    </source>
</evidence>
<feature type="transmembrane region" description="Helical" evidence="2">
    <location>
        <begin position="6"/>
        <end position="31"/>
    </location>
</feature>
<sequence length="118" mass="12163">MIIDPVVIDAASAVLMLVGALSCLLGALGLVRLPDLPGRMQAATKPQTLGLLLILAGTALRVEMESAVTLLLVGLFQVITAPVIAQLLGRSAYRGGSVRSELLVVDELAGKMPEDGSS</sequence>
<evidence type="ECO:0000313" key="3">
    <source>
        <dbReference type="EMBL" id="GAA5135034.1"/>
    </source>
</evidence>
<keyword evidence="4" id="KW-1185">Reference proteome</keyword>
<evidence type="ECO:0000313" key="4">
    <source>
        <dbReference type="Proteomes" id="UP001500804"/>
    </source>
</evidence>
<reference evidence="4" key="1">
    <citation type="journal article" date="2019" name="Int. J. Syst. Evol. Microbiol.">
        <title>The Global Catalogue of Microorganisms (GCM) 10K type strain sequencing project: providing services to taxonomists for standard genome sequencing and annotation.</title>
        <authorList>
            <consortium name="The Broad Institute Genomics Platform"/>
            <consortium name="The Broad Institute Genome Sequencing Center for Infectious Disease"/>
            <person name="Wu L."/>
            <person name="Ma J."/>
        </authorList>
    </citation>
    <scope>NUCLEOTIDE SEQUENCE [LARGE SCALE GENOMIC DNA]</scope>
    <source>
        <strain evidence="4">JCM 18302</strain>
    </source>
</reference>
<dbReference type="RefSeq" id="WP_345610228.1">
    <property type="nucleotide sequence ID" value="NZ_BAABJO010000031.1"/>
</dbReference>
<dbReference type="EMBL" id="BAABJO010000031">
    <property type="protein sequence ID" value="GAA5135034.1"/>
    <property type="molecule type" value="Genomic_DNA"/>
</dbReference>
<comment type="caution">
    <text evidence="3">The sequence shown here is derived from an EMBL/GenBank/DDBJ whole genome shotgun (WGS) entry which is preliminary data.</text>
</comment>
<dbReference type="NCBIfam" id="TIGR01300">
    <property type="entry name" value="CPA3_mnhG_phaG"/>
    <property type="match status" value="1"/>
</dbReference>
<keyword evidence="2" id="KW-0812">Transmembrane</keyword>
<comment type="similarity">
    <text evidence="1">Belongs to the CPA3 antiporters (TC 2.A.63) subunit G family.</text>
</comment>
<keyword evidence="2" id="KW-0472">Membrane</keyword>
<dbReference type="NCBIfam" id="NF009314">
    <property type="entry name" value="PRK12674.1-2"/>
    <property type="match status" value="1"/>
</dbReference>
<dbReference type="Pfam" id="PF03334">
    <property type="entry name" value="PhaG_MnhG_YufB"/>
    <property type="match status" value="1"/>
</dbReference>